<gene>
    <name evidence="2" type="ORF">VSH64_05050</name>
</gene>
<dbReference type="InterPro" id="IPR057744">
    <property type="entry name" value="OTAase-like"/>
</dbReference>
<dbReference type="PANTHER" id="PTHR43135">
    <property type="entry name" value="ALPHA-D-RIBOSE 1-METHYLPHOSPHONATE 5-TRIPHOSPHATE DIPHOSPHATASE"/>
    <property type="match status" value="1"/>
</dbReference>
<accession>A0ABZ1IBT0</accession>
<dbReference type="EMBL" id="CP142149">
    <property type="protein sequence ID" value="WSE31476.1"/>
    <property type="molecule type" value="Genomic_DNA"/>
</dbReference>
<dbReference type="Proteomes" id="UP001330812">
    <property type="component" value="Chromosome"/>
</dbReference>
<feature type="domain" description="Amidohydrolase-related" evidence="1">
    <location>
        <begin position="55"/>
        <end position="387"/>
    </location>
</feature>
<sequence length="407" mass="42742">MADLTVRHVSVVDPETERVAGDHTIRVEAGRITAVEPDPGGAVGAGELDGTGLFAVPGLIDCHVHVNAVSAALGTVADASPAYVAAQASHLLKDMLARGFTSVRDVGGADFGIAAAVAEGLFTGPRIFFGGKALSQTGGHGDLRPAGRDVHDQHYAIPILGRVCDGVDEVRRAARDEIRRGAYHLKIMLSGGCASPTDRVDSLQFSDEEVTAIVEEAAAANLYTAGHAYTADAVNRGLRLGVRTIEHGNLLDETSIDLFLAHDAFYVPTLVTYQALLEQSRELGFTAEQYEKVVRVTENGYEALRLADSAGVRIAYGSDLLGAMQARQSEEFTLRAKVQKPGAVLRSATSVAAELLRQVGQVGTLAAGAHGDVVLARANPLEGLEVLANPSTGVAAVVQDGVVRVRR</sequence>
<dbReference type="InterPro" id="IPR011059">
    <property type="entry name" value="Metal-dep_hydrolase_composite"/>
</dbReference>
<dbReference type="RefSeq" id="WP_326834283.1">
    <property type="nucleotide sequence ID" value="NZ_CP142149.1"/>
</dbReference>
<dbReference type="Gene3D" id="2.30.40.10">
    <property type="entry name" value="Urease, subunit C, domain 1"/>
    <property type="match status" value="1"/>
</dbReference>
<dbReference type="Pfam" id="PF01979">
    <property type="entry name" value="Amidohydro_1"/>
    <property type="match status" value="1"/>
</dbReference>
<dbReference type="InterPro" id="IPR032466">
    <property type="entry name" value="Metal_Hydrolase"/>
</dbReference>
<protein>
    <submittedName>
        <fullName evidence="2">Amidohydrolase family protein</fullName>
    </submittedName>
</protein>
<dbReference type="SUPFAM" id="SSF51556">
    <property type="entry name" value="Metallo-dependent hydrolases"/>
    <property type="match status" value="1"/>
</dbReference>
<dbReference type="CDD" id="cd01299">
    <property type="entry name" value="Met_dep_hydrolase_A"/>
    <property type="match status" value="1"/>
</dbReference>
<dbReference type="SUPFAM" id="SSF51338">
    <property type="entry name" value="Composite domain of metallo-dependent hydrolases"/>
    <property type="match status" value="1"/>
</dbReference>
<reference evidence="2 3" key="1">
    <citation type="journal article" date="2015" name="Int. J. Syst. Evol. Microbiol.">
        <title>Amycolatopsis rhabdoformis sp. nov., an actinomycete isolated from a tropical forest soil.</title>
        <authorList>
            <person name="Souza W.R."/>
            <person name="Silva R.E."/>
            <person name="Goodfellow M."/>
            <person name="Busarakam K."/>
            <person name="Figueiro F.S."/>
            <person name="Ferreira D."/>
            <person name="Rodrigues-Filho E."/>
            <person name="Moraes L.A.B."/>
            <person name="Zucchi T.D."/>
        </authorList>
    </citation>
    <scope>NUCLEOTIDE SEQUENCE [LARGE SCALE GENOMIC DNA]</scope>
    <source>
        <strain evidence="2 3">NCIMB 14900</strain>
    </source>
</reference>
<keyword evidence="3" id="KW-1185">Reference proteome</keyword>
<dbReference type="Gene3D" id="3.20.20.140">
    <property type="entry name" value="Metal-dependent hydrolases"/>
    <property type="match status" value="1"/>
</dbReference>
<proteinExistence type="predicted"/>
<dbReference type="InterPro" id="IPR051781">
    <property type="entry name" value="Metallo-dep_Hydrolase"/>
</dbReference>
<dbReference type="PANTHER" id="PTHR43135:SF3">
    <property type="entry name" value="ALPHA-D-RIBOSE 1-METHYLPHOSPHONATE 5-TRIPHOSPHATE DIPHOSPHATASE"/>
    <property type="match status" value="1"/>
</dbReference>
<name>A0ABZ1IBT0_9PSEU</name>
<evidence type="ECO:0000259" key="1">
    <source>
        <dbReference type="Pfam" id="PF01979"/>
    </source>
</evidence>
<evidence type="ECO:0000313" key="3">
    <source>
        <dbReference type="Proteomes" id="UP001330812"/>
    </source>
</evidence>
<dbReference type="InterPro" id="IPR006680">
    <property type="entry name" value="Amidohydro-rel"/>
</dbReference>
<evidence type="ECO:0000313" key="2">
    <source>
        <dbReference type="EMBL" id="WSE31476.1"/>
    </source>
</evidence>
<organism evidence="2 3">
    <name type="scientific">Amycolatopsis rhabdoformis</name>
    <dbReference type="NCBI Taxonomy" id="1448059"/>
    <lineage>
        <taxon>Bacteria</taxon>
        <taxon>Bacillati</taxon>
        <taxon>Actinomycetota</taxon>
        <taxon>Actinomycetes</taxon>
        <taxon>Pseudonocardiales</taxon>
        <taxon>Pseudonocardiaceae</taxon>
        <taxon>Amycolatopsis</taxon>
    </lineage>
</organism>